<dbReference type="InterPro" id="IPR037069">
    <property type="entry name" value="AcylCoA_DH/ox_N_sf"/>
</dbReference>
<protein>
    <recommendedName>
        <fullName evidence="1">Acyl-CoA dehydrogenase/oxidase N-terminal domain-containing protein</fullName>
    </recommendedName>
</protein>
<feature type="non-terminal residue" evidence="2">
    <location>
        <position position="133"/>
    </location>
</feature>
<dbReference type="EMBL" id="UINC01068140">
    <property type="protein sequence ID" value="SVC00517.1"/>
    <property type="molecule type" value="Genomic_DNA"/>
</dbReference>
<dbReference type="InterPro" id="IPR009100">
    <property type="entry name" value="AcylCoA_DH/oxidase_NM_dom_sf"/>
</dbReference>
<dbReference type="SUPFAM" id="SSF56645">
    <property type="entry name" value="Acyl-CoA dehydrogenase NM domain-like"/>
    <property type="match status" value="1"/>
</dbReference>
<dbReference type="InterPro" id="IPR046373">
    <property type="entry name" value="Acyl-CoA_Oxase/DH_mid-dom_sf"/>
</dbReference>
<accession>A0A382IMS1</accession>
<gene>
    <name evidence="2" type="ORF">METZ01_LOCUS253371</name>
</gene>
<organism evidence="2">
    <name type="scientific">marine metagenome</name>
    <dbReference type="NCBI Taxonomy" id="408172"/>
    <lineage>
        <taxon>unclassified sequences</taxon>
        <taxon>metagenomes</taxon>
        <taxon>ecological metagenomes</taxon>
    </lineage>
</organism>
<name>A0A382IMS1_9ZZZZ</name>
<dbReference type="GO" id="GO:0016627">
    <property type="term" value="F:oxidoreductase activity, acting on the CH-CH group of donors"/>
    <property type="evidence" value="ECO:0007669"/>
    <property type="project" value="InterPro"/>
</dbReference>
<reference evidence="2" key="1">
    <citation type="submission" date="2018-05" db="EMBL/GenBank/DDBJ databases">
        <authorList>
            <person name="Lanie J.A."/>
            <person name="Ng W.-L."/>
            <person name="Kazmierczak K.M."/>
            <person name="Andrzejewski T.M."/>
            <person name="Davidsen T.M."/>
            <person name="Wayne K.J."/>
            <person name="Tettelin H."/>
            <person name="Glass J.I."/>
            <person name="Rusch D."/>
            <person name="Podicherti R."/>
            <person name="Tsui H.-C.T."/>
            <person name="Winkler M.E."/>
        </authorList>
    </citation>
    <scope>NUCLEOTIDE SEQUENCE</scope>
</reference>
<feature type="domain" description="Acyl-CoA dehydrogenase/oxidase N-terminal" evidence="1">
    <location>
        <begin position="12"/>
        <end position="88"/>
    </location>
</feature>
<dbReference type="Gene3D" id="1.10.540.10">
    <property type="entry name" value="Acyl-CoA dehydrogenase/oxidase, N-terminal domain"/>
    <property type="match status" value="1"/>
</dbReference>
<dbReference type="GO" id="GO:0050660">
    <property type="term" value="F:flavin adenine dinucleotide binding"/>
    <property type="evidence" value="ECO:0007669"/>
    <property type="project" value="InterPro"/>
</dbReference>
<dbReference type="Pfam" id="PF02771">
    <property type="entry name" value="Acyl-CoA_dh_N"/>
    <property type="match status" value="1"/>
</dbReference>
<sequence length="133" mass="15014">MIERARAMIPVLRQRANDCEALRRVPDETVRDFLEAGFFRIIQPKRFGGYEFDLPTLVRCMIEISRGCGSSGWVLSLTSAHTWWAAQYEPEAQEEFFSDDGDLRFPLIFAPTGTATPVDGGYDLNGVWNYASG</sequence>
<dbReference type="InterPro" id="IPR013786">
    <property type="entry name" value="AcylCoA_DH/ox_N"/>
</dbReference>
<evidence type="ECO:0000313" key="2">
    <source>
        <dbReference type="EMBL" id="SVC00517.1"/>
    </source>
</evidence>
<evidence type="ECO:0000259" key="1">
    <source>
        <dbReference type="Pfam" id="PF02771"/>
    </source>
</evidence>
<dbReference type="Gene3D" id="2.40.110.10">
    <property type="entry name" value="Butyryl-CoA Dehydrogenase, subunit A, domain 2"/>
    <property type="match status" value="1"/>
</dbReference>
<proteinExistence type="predicted"/>
<dbReference type="AlphaFoldDB" id="A0A382IMS1"/>